<dbReference type="SUPFAM" id="SSF52540">
    <property type="entry name" value="P-loop containing nucleoside triphosphate hydrolases"/>
    <property type="match status" value="2"/>
</dbReference>
<dbReference type="Pfam" id="PF00176">
    <property type="entry name" value="SNF2-rel_dom"/>
    <property type="match status" value="1"/>
</dbReference>
<dbReference type="PROSITE" id="PS51194">
    <property type="entry name" value="HELICASE_CTER"/>
    <property type="match status" value="1"/>
</dbReference>
<reference evidence="5" key="1">
    <citation type="submission" date="2015-06" db="EMBL/GenBank/DDBJ databases">
        <authorList>
            <person name="Bertelli C."/>
        </authorList>
    </citation>
    <scope>NUCLEOTIDE SEQUENCE [LARGE SCALE GENOMIC DNA]</scope>
    <source>
        <strain evidence="5">CRIB-30</strain>
    </source>
</reference>
<dbReference type="Gene3D" id="3.40.50.300">
    <property type="entry name" value="P-loop containing nucleotide triphosphate hydrolases"/>
    <property type="match status" value="1"/>
</dbReference>
<dbReference type="InterPro" id="IPR049730">
    <property type="entry name" value="SNF2/RAD54-like_C"/>
</dbReference>
<keyword evidence="1" id="KW-0378">Hydrolase</keyword>
<dbReference type="SMART" id="SM00490">
    <property type="entry name" value="HELICc"/>
    <property type="match status" value="1"/>
</dbReference>
<evidence type="ECO:0000313" key="5">
    <source>
        <dbReference type="Proteomes" id="UP000220251"/>
    </source>
</evidence>
<dbReference type="SMART" id="SM00487">
    <property type="entry name" value="DEXDc"/>
    <property type="match status" value="1"/>
</dbReference>
<feature type="domain" description="Helicase ATP-binding" evidence="2">
    <location>
        <begin position="431"/>
        <end position="589"/>
    </location>
</feature>
<organism evidence="4 5">
    <name type="scientific">Estrella lausannensis</name>
    <dbReference type="NCBI Taxonomy" id="483423"/>
    <lineage>
        <taxon>Bacteria</taxon>
        <taxon>Pseudomonadati</taxon>
        <taxon>Chlamydiota</taxon>
        <taxon>Chlamydiia</taxon>
        <taxon>Parachlamydiales</taxon>
        <taxon>Candidatus Criblamydiaceae</taxon>
        <taxon>Estrella</taxon>
    </lineage>
</organism>
<protein>
    <submittedName>
        <fullName evidence="4">Putative SWI/SNF helicase family protein</fullName>
    </submittedName>
</protein>
<dbReference type="InterPro" id="IPR001650">
    <property type="entry name" value="Helicase_C-like"/>
</dbReference>
<dbReference type="InterPro" id="IPR000330">
    <property type="entry name" value="SNF2_N"/>
</dbReference>
<dbReference type="AlphaFoldDB" id="A0A0H5DR26"/>
<dbReference type="Proteomes" id="UP000220251">
    <property type="component" value="Unassembled WGS sequence"/>
</dbReference>
<evidence type="ECO:0000313" key="4">
    <source>
        <dbReference type="EMBL" id="CRX38593.1"/>
    </source>
</evidence>
<name>A0A0H5DR26_9BACT</name>
<dbReference type="EMBL" id="CWGJ01000013">
    <property type="protein sequence ID" value="CRX38593.1"/>
    <property type="molecule type" value="Genomic_DNA"/>
</dbReference>
<dbReference type="PROSITE" id="PS51192">
    <property type="entry name" value="HELICASE_ATP_BIND_1"/>
    <property type="match status" value="1"/>
</dbReference>
<accession>A0A0H5DR26</accession>
<evidence type="ECO:0000259" key="3">
    <source>
        <dbReference type="PROSITE" id="PS51194"/>
    </source>
</evidence>
<keyword evidence="4" id="KW-0547">Nucleotide-binding</keyword>
<feature type="domain" description="Helicase C-terminal" evidence="3">
    <location>
        <begin position="710"/>
        <end position="863"/>
    </location>
</feature>
<dbReference type="Pfam" id="PF00271">
    <property type="entry name" value="Helicase_C"/>
    <property type="match status" value="1"/>
</dbReference>
<sequence>MSSPLLYNILSPESKKRGSLAFELTSPLFKPLSYKEALSLLGKEERSLFAKVQVIEASAAPVYIAGSRETLSLLKEAAARSALYIDKKKVIADFFSATPVKFYAMAVDNESIEIEPVVVLGKEIPFPDLDLAIPSSPPFFFKEGFLKTPGPDFDPAWIKRLLKEGKSFRVQKSLFDKWLKEKEELPECSPEFCLIEGALPPIESTNQAEPILRIRDSRGAFIDFLLETPSGLINAYDISAGAEHEKDLLDAGYVKRKEDSCYYCPSDRAQEAIELLLGVGWKAVDKADNKIRLLQDIRLQFDLVEDKVFVRAEIPGNDPSSAAIDPFNAAVQGKHLIPFKDGSYGLLPKGFLARCSSYAPDIEEEGGRHFIPKVRIGSLMGSAEGTQDLPANVKELLAKIGGERVANKLTASSPFKGVLRPYQETGASWLLSLYEEGFSGILADEMGLGKTVQVIAALASLPKLENTPHLAVMPKSLLFNWSHELTKFFPSCRVHVHTGPERAKDPEVFLRADIVLTSYPLLRLDLDLFKKVRFHTIILDEAQQIKNSSSKVAVAAKELEALFKVSLTGTPLENSIRDIISQYSFLMPGLIKENMGVENPAALNALRRKIRPFLLRRRKAEVAKDLPEIIRQTELVEMDDDEKESYQKLLEHFRGETRAILKKEGFSKGRFQIFEAILRLRQHACHPKLYRSPLQEKEIPSAKMAFLIDELEEVYLSQAKSIVFSQFTSVLDLIEEELKQRSLPFLRLDGSTKNREEVVQSFKREGVPLVFLISLKAGGVGLNLEQADYVFLYEPWWNEAVEEQAIARAHRIGRKSPVVAKKYILAGTIEEKILELKERKQSLASALIDEMDAPQALTAEDIEFLLEGEVL</sequence>
<dbReference type="GO" id="GO:0005524">
    <property type="term" value="F:ATP binding"/>
    <property type="evidence" value="ECO:0007669"/>
    <property type="project" value="InterPro"/>
</dbReference>
<dbReference type="RefSeq" id="WP_098038459.1">
    <property type="nucleotide sequence ID" value="NZ_CWGJ01000013.1"/>
</dbReference>
<dbReference type="InterPro" id="IPR038718">
    <property type="entry name" value="SNF2-like_sf"/>
</dbReference>
<proteinExistence type="predicted"/>
<dbReference type="InterPro" id="IPR014001">
    <property type="entry name" value="Helicase_ATP-bd"/>
</dbReference>
<dbReference type="GO" id="GO:0004386">
    <property type="term" value="F:helicase activity"/>
    <property type="evidence" value="ECO:0007669"/>
    <property type="project" value="UniProtKB-KW"/>
</dbReference>
<dbReference type="InterPro" id="IPR027417">
    <property type="entry name" value="P-loop_NTPase"/>
</dbReference>
<evidence type="ECO:0000256" key="1">
    <source>
        <dbReference type="ARBA" id="ARBA00022801"/>
    </source>
</evidence>
<keyword evidence="4" id="KW-0347">Helicase</keyword>
<keyword evidence="5" id="KW-1185">Reference proteome</keyword>
<dbReference type="PANTHER" id="PTHR10799">
    <property type="entry name" value="SNF2/RAD54 HELICASE FAMILY"/>
    <property type="match status" value="1"/>
</dbReference>
<dbReference type="GO" id="GO:0016787">
    <property type="term" value="F:hydrolase activity"/>
    <property type="evidence" value="ECO:0007669"/>
    <property type="project" value="UniProtKB-KW"/>
</dbReference>
<dbReference type="CDD" id="cd18793">
    <property type="entry name" value="SF2_C_SNF"/>
    <property type="match status" value="1"/>
</dbReference>
<evidence type="ECO:0000259" key="2">
    <source>
        <dbReference type="PROSITE" id="PS51192"/>
    </source>
</evidence>
<dbReference type="Gene3D" id="3.40.50.10810">
    <property type="entry name" value="Tandem AAA-ATPase domain"/>
    <property type="match status" value="1"/>
</dbReference>
<keyword evidence="4" id="KW-0067">ATP-binding</keyword>
<dbReference type="OrthoDB" id="9760715at2"/>
<gene>
    <name evidence="4" type="ORF">ELAC_1252</name>
</gene>